<dbReference type="GO" id="GO:0006352">
    <property type="term" value="P:DNA-templated transcription initiation"/>
    <property type="evidence" value="ECO:0007669"/>
    <property type="project" value="InterPro"/>
</dbReference>
<dbReference type="PANTHER" id="PTHR43133">
    <property type="entry name" value="RNA POLYMERASE ECF-TYPE SIGMA FACTO"/>
    <property type="match status" value="1"/>
</dbReference>
<keyword evidence="10" id="KW-1185">Reference proteome</keyword>
<evidence type="ECO:0000256" key="6">
    <source>
        <dbReference type="RuleBase" id="RU000716"/>
    </source>
</evidence>
<evidence type="ECO:0000256" key="5">
    <source>
        <dbReference type="ARBA" id="ARBA00023163"/>
    </source>
</evidence>
<dbReference type="InterPro" id="IPR013324">
    <property type="entry name" value="RNA_pol_sigma_r3/r4-like"/>
</dbReference>
<dbReference type="CDD" id="cd06171">
    <property type="entry name" value="Sigma70_r4"/>
    <property type="match status" value="1"/>
</dbReference>
<reference evidence="10" key="1">
    <citation type="submission" date="2017-09" db="EMBL/GenBank/DDBJ databases">
        <authorList>
            <person name="Varghese N."/>
            <person name="Submissions S."/>
        </authorList>
    </citation>
    <scope>NUCLEOTIDE SEQUENCE [LARGE SCALE GENOMIC DNA]</scope>
    <source>
        <strain evidence="10">C7</strain>
    </source>
</reference>
<proteinExistence type="inferred from homology"/>
<feature type="domain" description="RNA polymerase sigma factor 70 region 4 type 2" evidence="8">
    <location>
        <begin position="105"/>
        <end position="155"/>
    </location>
</feature>
<dbReference type="InterPro" id="IPR007627">
    <property type="entry name" value="RNA_pol_sigma70_r2"/>
</dbReference>
<dbReference type="EMBL" id="OCTN01000005">
    <property type="protein sequence ID" value="SOH94743.1"/>
    <property type="molecule type" value="Genomic_DNA"/>
</dbReference>
<dbReference type="OrthoDB" id="9803470at2"/>
<dbReference type="RefSeq" id="WP_097930620.1">
    <property type="nucleotide sequence ID" value="NZ_OCTN01000005.1"/>
</dbReference>
<evidence type="ECO:0000256" key="1">
    <source>
        <dbReference type="ARBA" id="ARBA00010641"/>
    </source>
</evidence>
<keyword evidence="5 6" id="KW-0804">Transcription</keyword>
<protein>
    <recommendedName>
        <fullName evidence="6">RNA polymerase sigma factor</fullName>
    </recommendedName>
</protein>
<evidence type="ECO:0000256" key="2">
    <source>
        <dbReference type="ARBA" id="ARBA00023015"/>
    </source>
</evidence>
<evidence type="ECO:0000256" key="3">
    <source>
        <dbReference type="ARBA" id="ARBA00023082"/>
    </source>
</evidence>
<dbReference type="InterPro" id="IPR014284">
    <property type="entry name" value="RNA_pol_sigma-70_dom"/>
</dbReference>
<feature type="domain" description="RNA polymerase sigma-70 region 2" evidence="7">
    <location>
        <begin position="14"/>
        <end position="77"/>
    </location>
</feature>
<dbReference type="Gene3D" id="1.10.1740.10">
    <property type="match status" value="1"/>
</dbReference>
<dbReference type="Proteomes" id="UP000220034">
    <property type="component" value="Unassembled WGS sequence"/>
</dbReference>
<dbReference type="NCBIfam" id="TIGR02937">
    <property type="entry name" value="sigma70-ECF"/>
    <property type="match status" value="1"/>
</dbReference>
<keyword evidence="2 6" id="KW-0805">Transcription regulation</keyword>
<dbReference type="PANTHER" id="PTHR43133:SF25">
    <property type="entry name" value="RNA POLYMERASE SIGMA FACTOR RFAY-RELATED"/>
    <property type="match status" value="1"/>
</dbReference>
<dbReference type="Pfam" id="PF04542">
    <property type="entry name" value="Sigma70_r2"/>
    <property type="match status" value="1"/>
</dbReference>
<evidence type="ECO:0000256" key="4">
    <source>
        <dbReference type="ARBA" id="ARBA00023125"/>
    </source>
</evidence>
<dbReference type="PROSITE" id="PS01063">
    <property type="entry name" value="SIGMA70_ECF"/>
    <property type="match status" value="1"/>
</dbReference>
<organism evidence="9 10">
    <name type="scientific">Pontivivens marinum</name>
    <dbReference type="NCBI Taxonomy" id="1690039"/>
    <lineage>
        <taxon>Bacteria</taxon>
        <taxon>Pseudomonadati</taxon>
        <taxon>Pseudomonadota</taxon>
        <taxon>Alphaproteobacteria</taxon>
        <taxon>Rhodobacterales</taxon>
        <taxon>Paracoccaceae</taxon>
        <taxon>Pontivivens</taxon>
    </lineage>
</organism>
<name>A0A2C9CU49_9RHOB</name>
<evidence type="ECO:0000259" key="7">
    <source>
        <dbReference type="Pfam" id="PF04542"/>
    </source>
</evidence>
<comment type="similarity">
    <text evidence="1 6">Belongs to the sigma-70 factor family. ECF subfamily.</text>
</comment>
<evidence type="ECO:0000313" key="10">
    <source>
        <dbReference type="Proteomes" id="UP000220034"/>
    </source>
</evidence>
<dbReference type="GO" id="GO:0003677">
    <property type="term" value="F:DNA binding"/>
    <property type="evidence" value="ECO:0007669"/>
    <property type="project" value="UniProtKB-KW"/>
</dbReference>
<dbReference type="InterPro" id="IPR013325">
    <property type="entry name" value="RNA_pol_sigma_r2"/>
</dbReference>
<dbReference type="InterPro" id="IPR013249">
    <property type="entry name" value="RNA_pol_sigma70_r4_t2"/>
</dbReference>
<dbReference type="Gene3D" id="1.10.10.10">
    <property type="entry name" value="Winged helix-like DNA-binding domain superfamily/Winged helix DNA-binding domain"/>
    <property type="match status" value="1"/>
</dbReference>
<dbReference type="GO" id="GO:0016987">
    <property type="term" value="F:sigma factor activity"/>
    <property type="evidence" value="ECO:0007669"/>
    <property type="project" value="UniProtKB-KW"/>
</dbReference>
<evidence type="ECO:0000259" key="8">
    <source>
        <dbReference type="Pfam" id="PF08281"/>
    </source>
</evidence>
<dbReference type="InterPro" id="IPR036388">
    <property type="entry name" value="WH-like_DNA-bd_sf"/>
</dbReference>
<dbReference type="Pfam" id="PF08281">
    <property type="entry name" value="Sigma70_r4_2"/>
    <property type="match status" value="1"/>
</dbReference>
<keyword evidence="3 6" id="KW-0731">Sigma factor</keyword>
<dbReference type="AlphaFoldDB" id="A0A2C9CU49"/>
<dbReference type="SUPFAM" id="SSF88659">
    <property type="entry name" value="Sigma3 and sigma4 domains of RNA polymerase sigma factors"/>
    <property type="match status" value="1"/>
</dbReference>
<dbReference type="InterPro" id="IPR000838">
    <property type="entry name" value="RNA_pol_sigma70_ECF_CS"/>
</dbReference>
<accession>A0A2C9CU49</accession>
<gene>
    <name evidence="9" type="ORF">SAMN06273572_105167</name>
</gene>
<sequence length="185" mass="20423">MSDEIDFEQSIVELVPDLRAFGRSLTREHARADDLVQDTIVKALSNKEKFQAGTNLRAWLFTILRNTFYSSKRKQKWEVEDVDGAYTDSLSVKPAQDGVMDLSDFRKAFETLPSDQRESLMLVGAAGMSYEEAAQICDCAIGTVKSRVNRARARLTDMLGMDQDEAGLTDGTTLAAMVDSGRGAA</sequence>
<keyword evidence="4 6" id="KW-0238">DNA-binding</keyword>
<dbReference type="NCBIfam" id="NF009199">
    <property type="entry name" value="PRK12547.1"/>
    <property type="match status" value="1"/>
</dbReference>
<dbReference type="InterPro" id="IPR039425">
    <property type="entry name" value="RNA_pol_sigma-70-like"/>
</dbReference>
<evidence type="ECO:0000313" key="9">
    <source>
        <dbReference type="EMBL" id="SOH94743.1"/>
    </source>
</evidence>
<dbReference type="SUPFAM" id="SSF88946">
    <property type="entry name" value="Sigma2 domain of RNA polymerase sigma factors"/>
    <property type="match status" value="1"/>
</dbReference>